<dbReference type="PROSITE" id="PS50166">
    <property type="entry name" value="IMPORTIN_B_NT"/>
    <property type="match status" value="1"/>
</dbReference>
<reference evidence="10 11" key="1">
    <citation type="journal article" date="2014" name="Genome Biol. Evol.">
        <title>The secreted proteins of Achlya hypogyna and Thraustotheca clavata identify the ancestral oomycete secretome and reveal gene acquisitions by horizontal gene transfer.</title>
        <authorList>
            <person name="Misner I."/>
            <person name="Blouin N."/>
            <person name="Leonard G."/>
            <person name="Richards T.A."/>
            <person name="Lane C.E."/>
        </authorList>
    </citation>
    <scope>NUCLEOTIDE SEQUENCE [LARGE SCALE GENOMIC DNA]</scope>
    <source>
        <strain evidence="10 11">ATCC 48635</strain>
    </source>
</reference>
<evidence type="ECO:0000256" key="3">
    <source>
        <dbReference type="ARBA" id="ARBA00022448"/>
    </source>
</evidence>
<keyword evidence="5" id="KW-0677">Repeat</keyword>
<dbReference type="InterPro" id="IPR057672">
    <property type="entry name" value="TPR_IPO4/5"/>
</dbReference>
<dbReference type="InterPro" id="IPR001494">
    <property type="entry name" value="Importin-beta_N"/>
</dbReference>
<dbReference type="PROSITE" id="PS50077">
    <property type="entry name" value="HEAT_REPEAT"/>
    <property type="match status" value="1"/>
</dbReference>
<evidence type="ECO:0000256" key="7">
    <source>
        <dbReference type="ARBA" id="ARBA00023242"/>
    </source>
</evidence>
<evidence type="ECO:0000256" key="8">
    <source>
        <dbReference type="PROSITE-ProRule" id="PRU00103"/>
    </source>
</evidence>
<dbReference type="InterPro" id="IPR040122">
    <property type="entry name" value="Importin_beta"/>
</dbReference>
<keyword evidence="11" id="KW-1185">Reference proteome</keyword>
<keyword evidence="3" id="KW-0813">Transport</keyword>
<dbReference type="InterPro" id="IPR057546">
    <property type="entry name" value="HEAT_GCN1"/>
</dbReference>
<dbReference type="Pfam" id="PF03810">
    <property type="entry name" value="IBN_N"/>
    <property type="match status" value="1"/>
</dbReference>
<comment type="caution">
    <text evidence="10">The sequence shown here is derived from an EMBL/GenBank/DDBJ whole genome shotgun (WGS) entry which is preliminary data.</text>
</comment>
<proteinExistence type="predicted"/>
<keyword evidence="7" id="KW-0539">Nucleus</keyword>
<evidence type="ECO:0000256" key="4">
    <source>
        <dbReference type="ARBA" id="ARBA00022490"/>
    </source>
</evidence>
<dbReference type="GO" id="GO:0005737">
    <property type="term" value="C:cytoplasm"/>
    <property type="evidence" value="ECO:0007669"/>
    <property type="project" value="UniProtKB-SubCell"/>
</dbReference>
<dbReference type="EMBL" id="JNBR01001828">
    <property type="protein sequence ID" value="OQR85004.1"/>
    <property type="molecule type" value="Genomic_DNA"/>
</dbReference>
<dbReference type="Pfam" id="PF13513">
    <property type="entry name" value="HEAT_EZ"/>
    <property type="match status" value="1"/>
</dbReference>
<dbReference type="AlphaFoldDB" id="A0A1V9YGZ1"/>
<evidence type="ECO:0000256" key="6">
    <source>
        <dbReference type="ARBA" id="ARBA00022927"/>
    </source>
</evidence>
<dbReference type="GO" id="GO:0006606">
    <property type="term" value="P:protein import into nucleus"/>
    <property type="evidence" value="ECO:0007669"/>
    <property type="project" value="InterPro"/>
</dbReference>
<dbReference type="InterPro" id="IPR011989">
    <property type="entry name" value="ARM-like"/>
</dbReference>
<evidence type="ECO:0000256" key="5">
    <source>
        <dbReference type="ARBA" id="ARBA00022737"/>
    </source>
</evidence>
<organism evidence="10 11">
    <name type="scientific">Achlya hypogyna</name>
    <name type="common">Oomycete</name>
    <name type="synonym">Protoachlya hypogyna</name>
    <dbReference type="NCBI Taxonomy" id="1202772"/>
    <lineage>
        <taxon>Eukaryota</taxon>
        <taxon>Sar</taxon>
        <taxon>Stramenopiles</taxon>
        <taxon>Oomycota</taxon>
        <taxon>Saprolegniomycetes</taxon>
        <taxon>Saprolegniales</taxon>
        <taxon>Achlyaceae</taxon>
        <taxon>Achlya</taxon>
    </lineage>
</organism>
<keyword evidence="4" id="KW-0963">Cytoplasm</keyword>
<accession>A0A1V9YGZ1</accession>
<feature type="domain" description="Importin N-terminal" evidence="9">
    <location>
        <begin position="27"/>
        <end position="93"/>
    </location>
</feature>
<comment type="subcellular location">
    <subcellularLocation>
        <location evidence="2">Cytoplasm</location>
    </subcellularLocation>
    <subcellularLocation>
        <location evidence="1">Nucleus</location>
    </subcellularLocation>
</comment>
<evidence type="ECO:0000313" key="11">
    <source>
        <dbReference type="Proteomes" id="UP000243579"/>
    </source>
</evidence>
<dbReference type="PANTHER" id="PTHR10527">
    <property type="entry name" value="IMPORTIN BETA"/>
    <property type="match status" value="1"/>
</dbReference>
<sequence length="1076" mass="116448">MADFAPEQLEACLLQLTASNTDTIKQAEAVIKAYLKHPASVTGLMTQIQGSSHASVRQLAAMLLRQKINKRWPALDEATQTGVKQVLLQRVMEETESVVKSAIARLIAALARDLVPANQWPDLFGCIEMCATNANPSARVLAMLLLASLNGTIGEHLLQHFSTLKRLFLAALQDTEIKVRIEAMHAACGLVEYLEKKQAIEFQQLIDPMLQVLQACIASNAEVEACEFMDVFSELANSPFPMLTKALPHLVQLLLQIFVSEALEPSTRAAASSALNAIIDAKPKALAKANLVPTIFTTMLQLIAADTHSASGMFSTLLEADDADAEEDDDEPVTQLAQRTLDYLALGISPKTINPIVLQCTQECVRSADPNMQKAGVLALGVVSEGCSEFLSANVKSVLPFIYEAAASQHHSVREAACFSLGQFCEYLQPVIQNHHAEIVPVALALLDDPTPAVKATSCYVLEVFTESMEPSEIKPFLATLVEKLVGLIRSQKPSIQKLAISALGSASVGAKAEFTPYFQHVCELLQPFLGISDPKFYSLRGTAIECLGYLVVAMGAERFGATLQSIMPYVFQTIALNDVELTELSLGFIINSSNIYKKEFLPYVETCVQAILPCLKPEDGITIVGDDENELAQGFESDDDEDDDDGKCTLSIRTATLEMKCRAVECIEALASNIGGAFDAYVPPLLEGLSLLVEYIHEDVRGAVAEACAALIICSFYAANPAAEENQVWVQGQVDANLLHPRTKALLDKLTTEVFLEFLEDPEKIVVERTLTALTTLSATIGPVVTAPYFQQISTVAQAILTHAHICQDGNDEASEQDEDEEDDDIEGGSVLDNVTELLGSMAKCFGPAFDPMWQALFPFVLQYANGPHPDKDRASILGCFGEVLPEVQNLSYVPQVLPLMVKACAGENTSMQRNAAFALGTLVKMSGASLSSQYLQILQALHPLFESEDEGVVDNAASAVAKMIMTHQESVPLDAVLPVFLKALPLKADFTETESVFNCLLGLLQAQNPAVLNAMPQVAAIFAQSLGEDSDVDEEVQVKIRACVQWLVATFPDQMKAVVSAMDPSAQAILSTCL</sequence>
<dbReference type="GO" id="GO:0031267">
    <property type="term" value="F:small GTPase binding"/>
    <property type="evidence" value="ECO:0007669"/>
    <property type="project" value="InterPro"/>
</dbReference>
<evidence type="ECO:0000259" key="9">
    <source>
        <dbReference type="PROSITE" id="PS50166"/>
    </source>
</evidence>
<gene>
    <name evidence="10" type="ORF">ACHHYP_12451</name>
</gene>
<name>A0A1V9YGZ1_ACHHY</name>
<dbReference type="SMART" id="SM00913">
    <property type="entry name" value="IBN_N"/>
    <property type="match status" value="1"/>
</dbReference>
<dbReference type="SUPFAM" id="SSF48371">
    <property type="entry name" value="ARM repeat"/>
    <property type="match status" value="2"/>
</dbReference>
<dbReference type="STRING" id="1202772.A0A1V9YGZ1"/>
<dbReference type="Proteomes" id="UP000243579">
    <property type="component" value="Unassembled WGS sequence"/>
</dbReference>
<evidence type="ECO:0000313" key="10">
    <source>
        <dbReference type="EMBL" id="OQR85004.1"/>
    </source>
</evidence>
<dbReference type="InterPro" id="IPR021133">
    <property type="entry name" value="HEAT_type_2"/>
</dbReference>
<feature type="repeat" description="HEAT" evidence="8">
    <location>
        <begin position="439"/>
        <end position="477"/>
    </location>
</feature>
<dbReference type="InterPro" id="IPR016024">
    <property type="entry name" value="ARM-type_fold"/>
</dbReference>
<evidence type="ECO:0000256" key="2">
    <source>
        <dbReference type="ARBA" id="ARBA00004496"/>
    </source>
</evidence>
<dbReference type="Gene3D" id="1.25.10.10">
    <property type="entry name" value="Leucine-rich Repeat Variant"/>
    <property type="match status" value="1"/>
</dbReference>
<protein>
    <submittedName>
        <fullName evidence="10">Importin-like protein</fullName>
    </submittedName>
</protein>
<evidence type="ECO:0000256" key="1">
    <source>
        <dbReference type="ARBA" id="ARBA00004123"/>
    </source>
</evidence>
<dbReference type="OrthoDB" id="7862313at2759"/>
<keyword evidence="6" id="KW-0653">Protein transport</keyword>
<dbReference type="Pfam" id="PF23271">
    <property type="entry name" value="HEAT_GCN1"/>
    <property type="match status" value="1"/>
</dbReference>
<dbReference type="Pfam" id="PF25780">
    <property type="entry name" value="TPR_IPO5"/>
    <property type="match status" value="1"/>
</dbReference>